<dbReference type="SUPFAM" id="SSF51735">
    <property type="entry name" value="NAD(P)-binding Rossmann-fold domains"/>
    <property type="match status" value="1"/>
</dbReference>
<sequence length="301" mass="32050">MIDFLKTLPRPTATYHTKPYPAISPTRPELSLKGKNILITGGATGIGLAITTALATASASNIHILARTAGPLLSTKASLEALYPPTIIHAHTGSISSPQDIARVLDEAGDIDILVLSAGRSQPIAPTAAIPPEELRADFELNVLANMSLISAYLARPAKAERTIIHISTGGAYMSGMGTAGYGASKLAMSKLMSDIHIEALPHAGTAQGVRAFTFHPAVAFTQMAADVFGLGKDDLEWDDRRAANLPGQFVVWLASPEADFVRGRFLWAHWDVEELKAKKHTIEANSNLLTMKPEIAGLTD</sequence>
<keyword evidence="4" id="KW-1185">Reference proteome</keyword>
<dbReference type="AlphaFoldDB" id="A0A1V8SX39"/>
<evidence type="ECO:0008006" key="5">
    <source>
        <dbReference type="Google" id="ProtNLM"/>
    </source>
</evidence>
<dbReference type="STRING" id="1507870.A0A1V8SX39"/>
<dbReference type="Proteomes" id="UP000192596">
    <property type="component" value="Unassembled WGS sequence"/>
</dbReference>
<comment type="caution">
    <text evidence="3">The sequence shown here is derived from an EMBL/GenBank/DDBJ whole genome shotgun (WGS) entry which is preliminary data.</text>
</comment>
<name>A0A1V8SX39_9PEZI</name>
<dbReference type="CDD" id="cd05233">
    <property type="entry name" value="SDR_c"/>
    <property type="match status" value="1"/>
</dbReference>
<accession>A0A1V8SX39</accession>
<dbReference type="PANTHER" id="PTHR43008:SF4">
    <property type="entry name" value="CHAIN DEHYDROGENASE, PUTATIVE (AFU_ORTHOLOGUE AFUA_4G08710)-RELATED"/>
    <property type="match status" value="1"/>
</dbReference>
<dbReference type="EMBL" id="NAJO01000024">
    <property type="protein sequence ID" value="OQO03725.1"/>
    <property type="molecule type" value="Genomic_DNA"/>
</dbReference>
<dbReference type="GO" id="GO:0016616">
    <property type="term" value="F:oxidoreductase activity, acting on the CH-OH group of donors, NAD or NADP as acceptor"/>
    <property type="evidence" value="ECO:0007669"/>
    <property type="project" value="UniProtKB-ARBA"/>
</dbReference>
<comment type="similarity">
    <text evidence="1">Belongs to the short-chain dehydrogenases/reductases (SDR) family.</text>
</comment>
<reference evidence="4" key="1">
    <citation type="submission" date="2017-03" db="EMBL/GenBank/DDBJ databases">
        <title>Genomes of endolithic fungi from Antarctica.</title>
        <authorList>
            <person name="Coleine C."/>
            <person name="Masonjones S."/>
            <person name="Stajich J.E."/>
        </authorList>
    </citation>
    <scope>NUCLEOTIDE SEQUENCE [LARGE SCALE GENOMIC DNA]</scope>
    <source>
        <strain evidence="4">CCFEE 5527</strain>
    </source>
</reference>
<keyword evidence="2" id="KW-0560">Oxidoreductase</keyword>
<dbReference type="InterPro" id="IPR002347">
    <property type="entry name" value="SDR_fam"/>
</dbReference>
<dbReference type="InParanoid" id="A0A1V8SX39"/>
<dbReference type="GO" id="GO:0050664">
    <property type="term" value="F:oxidoreductase activity, acting on NAD(P)H, oxygen as acceptor"/>
    <property type="evidence" value="ECO:0007669"/>
    <property type="project" value="TreeGrafter"/>
</dbReference>
<protein>
    <recommendedName>
        <fullName evidence="5">NAD(P)-binding protein</fullName>
    </recommendedName>
</protein>
<gene>
    <name evidence="3" type="ORF">B0A48_10390</name>
</gene>
<dbReference type="Gene3D" id="3.40.50.720">
    <property type="entry name" value="NAD(P)-binding Rossmann-like Domain"/>
    <property type="match status" value="1"/>
</dbReference>
<dbReference type="Pfam" id="PF00106">
    <property type="entry name" value="adh_short"/>
    <property type="match status" value="1"/>
</dbReference>
<evidence type="ECO:0000256" key="1">
    <source>
        <dbReference type="ARBA" id="ARBA00006484"/>
    </source>
</evidence>
<dbReference type="PRINTS" id="PR00081">
    <property type="entry name" value="GDHRDH"/>
</dbReference>
<dbReference type="InterPro" id="IPR036291">
    <property type="entry name" value="NAD(P)-bd_dom_sf"/>
</dbReference>
<evidence type="ECO:0000313" key="4">
    <source>
        <dbReference type="Proteomes" id="UP000192596"/>
    </source>
</evidence>
<dbReference type="OrthoDB" id="1933717at2759"/>
<evidence type="ECO:0000313" key="3">
    <source>
        <dbReference type="EMBL" id="OQO03725.1"/>
    </source>
</evidence>
<evidence type="ECO:0000256" key="2">
    <source>
        <dbReference type="ARBA" id="ARBA00023002"/>
    </source>
</evidence>
<proteinExistence type="inferred from homology"/>
<organism evidence="3 4">
    <name type="scientific">Cryoendolithus antarcticus</name>
    <dbReference type="NCBI Taxonomy" id="1507870"/>
    <lineage>
        <taxon>Eukaryota</taxon>
        <taxon>Fungi</taxon>
        <taxon>Dikarya</taxon>
        <taxon>Ascomycota</taxon>
        <taxon>Pezizomycotina</taxon>
        <taxon>Dothideomycetes</taxon>
        <taxon>Dothideomycetidae</taxon>
        <taxon>Cladosporiales</taxon>
        <taxon>Cladosporiaceae</taxon>
        <taxon>Cryoendolithus</taxon>
    </lineage>
</organism>
<dbReference type="PANTHER" id="PTHR43008">
    <property type="entry name" value="BENZIL REDUCTASE"/>
    <property type="match status" value="1"/>
</dbReference>